<protein>
    <submittedName>
        <fullName evidence="1">Uncharacterized protein</fullName>
    </submittedName>
</protein>
<evidence type="ECO:0000313" key="2">
    <source>
        <dbReference type="Proteomes" id="UP000886998"/>
    </source>
</evidence>
<sequence length="137" mass="15152">MPTSENEKRDLKSQRYSRRGEGQVFLKWISGLQVLKNLKIILGDFNPKKVSPGDPPFGTKGERIEDFPGNVDNLWTIASRILASFVVSQLKGKGNLRIVEDIPSRRSRSGTPITKCPGVRALTSDRSGEGCVRGLEV</sequence>
<organism evidence="1 2">
    <name type="scientific">Trichonephila inaurata madagascariensis</name>
    <dbReference type="NCBI Taxonomy" id="2747483"/>
    <lineage>
        <taxon>Eukaryota</taxon>
        <taxon>Metazoa</taxon>
        <taxon>Ecdysozoa</taxon>
        <taxon>Arthropoda</taxon>
        <taxon>Chelicerata</taxon>
        <taxon>Arachnida</taxon>
        <taxon>Araneae</taxon>
        <taxon>Araneomorphae</taxon>
        <taxon>Entelegynae</taxon>
        <taxon>Araneoidea</taxon>
        <taxon>Nephilidae</taxon>
        <taxon>Trichonephila</taxon>
        <taxon>Trichonephila inaurata</taxon>
    </lineage>
</organism>
<accession>A0A8X6X3X1</accession>
<reference evidence="1" key="1">
    <citation type="submission" date="2020-08" db="EMBL/GenBank/DDBJ databases">
        <title>Multicomponent nature underlies the extraordinary mechanical properties of spider dragline silk.</title>
        <authorList>
            <person name="Kono N."/>
            <person name="Nakamura H."/>
            <person name="Mori M."/>
            <person name="Yoshida Y."/>
            <person name="Ohtoshi R."/>
            <person name="Malay A.D."/>
            <person name="Moran D.A.P."/>
            <person name="Tomita M."/>
            <person name="Numata K."/>
            <person name="Arakawa K."/>
        </authorList>
    </citation>
    <scope>NUCLEOTIDE SEQUENCE</scope>
</reference>
<dbReference type="Proteomes" id="UP000886998">
    <property type="component" value="Unassembled WGS sequence"/>
</dbReference>
<keyword evidence="2" id="KW-1185">Reference proteome</keyword>
<comment type="caution">
    <text evidence="1">The sequence shown here is derived from an EMBL/GenBank/DDBJ whole genome shotgun (WGS) entry which is preliminary data.</text>
</comment>
<gene>
    <name evidence="1" type="ORF">TNIN_389571</name>
</gene>
<dbReference type="EMBL" id="BMAV01005487">
    <property type="protein sequence ID" value="GFY46552.1"/>
    <property type="molecule type" value="Genomic_DNA"/>
</dbReference>
<name>A0A8X6X3X1_9ARAC</name>
<evidence type="ECO:0000313" key="1">
    <source>
        <dbReference type="EMBL" id="GFY46552.1"/>
    </source>
</evidence>
<dbReference type="AlphaFoldDB" id="A0A8X6X3X1"/>
<proteinExistence type="predicted"/>